<evidence type="ECO:0000259" key="7">
    <source>
        <dbReference type="PROSITE" id="PS50801"/>
    </source>
</evidence>
<sequence>MSFNVETEQKNSILCVRLHGELDHHSASALREKVDEALEAPGIEHMIFNAEALTFMDSSGIGVLLGRYKKIQARGGELVVCSVSPSVHRIFEMSGVYKVLRLTDGETHALRTLGEAV</sequence>
<dbReference type="RefSeq" id="WP_114370261.1">
    <property type="nucleotide sequence ID" value="NZ_CP031092.1"/>
</dbReference>
<dbReference type="KEGG" id="rue:DT065_01570"/>
<comment type="similarity">
    <text evidence="2 6">Belongs to the anti-sigma-factor antagonist family.</text>
</comment>
<protein>
    <recommendedName>
        <fullName evidence="3 6">Anti-sigma F factor antagonist</fullName>
    </recommendedName>
    <alternativeName>
        <fullName evidence="6">Stage II sporulation protein</fullName>
    </alternativeName>
</protein>
<dbReference type="AlphaFoldDB" id="A0A345BV49"/>
<dbReference type="OrthoDB" id="9796601at2"/>
<dbReference type="Pfam" id="PF01740">
    <property type="entry name" value="STAS"/>
    <property type="match status" value="1"/>
</dbReference>
<dbReference type="PROSITE" id="PS50801">
    <property type="entry name" value="STAS"/>
    <property type="match status" value="1"/>
</dbReference>
<dbReference type="InterPro" id="IPR014237">
    <property type="entry name" value="Anti-sigma_F_ant"/>
</dbReference>
<keyword evidence="9" id="KW-1185">Reference proteome</keyword>
<feature type="domain" description="STAS" evidence="7">
    <location>
        <begin position="3"/>
        <end position="117"/>
    </location>
</feature>
<dbReference type="GO" id="GO:0043856">
    <property type="term" value="F:anti-sigma factor antagonist activity"/>
    <property type="evidence" value="ECO:0007669"/>
    <property type="project" value="InterPro"/>
</dbReference>
<reference evidence="8 9" key="1">
    <citation type="journal article" date="2018" name="J. Microbiol.">
        <title>Salicibibacter kimchii gen. nov., sp. nov., a moderately halophilic and alkalitolerant bacterium in the family Bacillaceae, isolated from kimchi.</title>
        <authorList>
            <person name="Jang J.Y."/>
            <person name="Oh Y.J."/>
            <person name="Lim S.K."/>
            <person name="Park H.K."/>
            <person name="Lee C."/>
            <person name="Kim J.Y."/>
            <person name="Lee M.A."/>
            <person name="Choi H.J."/>
        </authorList>
    </citation>
    <scope>NUCLEOTIDE SEQUENCE [LARGE SCALE GENOMIC DNA]</scope>
    <source>
        <strain evidence="8 9">NKC1-1</strain>
    </source>
</reference>
<evidence type="ECO:0000256" key="1">
    <source>
        <dbReference type="ARBA" id="ARBA00001976"/>
    </source>
</evidence>
<dbReference type="NCBIfam" id="TIGR00377">
    <property type="entry name" value="ant_ant_sig"/>
    <property type="match status" value="1"/>
</dbReference>
<name>A0A345BV49_9BACI</name>
<evidence type="ECO:0000313" key="8">
    <source>
        <dbReference type="EMBL" id="AXF54830.1"/>
    </source>
</evidence>
<dbReference type="GO" id="GO:0030435">
    <property type="term" value="P:sporulation resulting in formation of a cellular spore"/>
    <property type="evidence" value="ECO:0007669"/>
    <property type="project" value="UniProtKB-KW"/>
</dbReference>
<evidence type="ECO:0000256" key="2">
    <source>
        <dbReference type="ARBA" id="ARBA00009013"/>
    </source>
</evidence>
<evidence type="ECO:0000256" key="5">
    <source>
        <dbReference type="ARBA" id="ARBA00022969"/>
    </source>
</evidence>
<dbReference type="SUPFAM" id="SSF52091">
    <property type="entry name" value="SpoIIaa-like"/>
    <property type="match status" value="1"/>
</dbReference>
<accession>A0A345BV49</accession>
<dbReference type="GO" id="GO:0045152">
    <property type="term" value="F:antisigma factor binding"/>
    <property type="evidence" value="ECO:0007669"/>
    <property type="project" value="InterPro"/>
</dbReference>
<organism evidence="8 9">
    <name type="scientific">Salicibibacter kimchii</name>
    <dbReference type="NCBI Taxonomy" id="2099786"/>
    <lineage>
        <taxon>Bacteria</taxon>
        <taxon>Bacillati</taxon>
        <taxon>Bacillota</taxon>
        <taxon>Bacilli</taxon>
        <taxon>Bacillales</taxon>
        <taxon>Bacillaceae</taxon>
        <taxon>Salicibibacter</taxon>
    </lineage>
</organism>
<evidence type="ECO:0000313" key="9">
    <source>
        <dbReference type="Proteomes" id="UP000252100"/>
    </source>
</evidence>
<evidence type="ECO:0000256" key="6">
    <source>
        <dbReference type="RuleBase" id="RU003749"/>
    </source>
</evidence>
<keyword evidence="4" id="KW-0597">Phosphoprotein</keyword>
<proteinExistence type="inferred from homology"/>
<dbReference type="Gene3D" id="3.30.750.24">
    <property type="entry name" value="STAS domain"/>
    <property type="match status" value="1"/>
</dbReference>
<dbReference type="InterPro" id="IPR003658">
    <property type="entry name" value="Anti-sigma_ant"/>
</dbReference>
<dbReference type="CDD" id="cd07043">
    <property type="entry name" value="STAS_anti-anti-sigma_factors"/>
    <property type="match status" value="1"/>
</dbReference>
<dbReference type="NCBIfam" id="TIGR02886">
    <property type="entry name" value="spore_II_AA"/>
    <property type="match status" value="1"/>
</dbReference>
<dbReference type="Proteomes" id="UP000252100">
    <property type="component" value="Chromosome"/>
</dbReference>
<dbReference type="PANTHER" id="PTHR33495:SF2">
    <property type="entry name" value="ANTI-SIGMA FACTOR ANTAGONIST TM_1081-RELATED"/>
    <property type="match status" value="1"/>
</dbReference>
<dbReference type="PANTHER" id="PTHR33495">
    <property type="entry name" value="ANTI-SIGMA FACTOR ANTAGONIST TM_1081-RELATED-RELATED"/>
    <property type="match status" value="1"/>
</dbReference>
<dbReference type="EMBL" id="CP031092">
    <property type="protein sequence ID" value="AXF54830.1"/>
    <property type="molecule type" value="Genomic_DNA"/>
</dbReference>
<gene>
    <name evidence="8" type="primary">spoIIAA</name>
    <name evidence="8" type="ORF">DT065_01570</name>
</gene>
<comment type="function">
    <text evidence="1">In the phosphorylated form it could act as an anti-anti-sigma factor that counteracts SpoIIAB and thus releases sigma f from inhibition.</text>
</comment>
<evidence type="ECO:0000256" key="4">
    <source>
        <dbReference type="ARBA" id="ARBA00022553"/>
    </source>
</evidence>
<evidence type="ECO:0000256" key="3">
    <source>
        <dbReference type="ARBA" id="ARBA00020784"/>
    </source>
</evidence>
<dbReference type="InterPro" id="IPR036513">
    <property type="entry name" value="STAS_dom_sf"/>
</dbReference>
<dbReference type="InterPro" id="IPR002645">
    <property type="entry name" value="STAS_dom"/>
</dbReference>
<keyword evidence="5" id="KW-0749">Sporulation</keyword>